<proteinExistence type="predicted"/>
<feature type="region of interest" description="Disordered" evidence="1">
    <location>
        <begin position="88"/>
        <end position="115"/>
    </location>
</feature>
<dbReference type="AlphaFoldDB" id="A0A7S2JT91"/>
<name>A0A7S2JT91_9STRA</name>
<organism evidence="2">
    <name type="scientific">Leptocylindrus danicus</name>
    <dbReference type="NCBI Taxonomy" id="163516"/>
    <lineage>
        <taxon>Eukaryota</taxon>
        <taxon>Sar</taxon>
        <taxon>Stramenopiles</taxon>
        <taxon>Ochrophyta</taxon>
        <taxon>Bacillariophyta</taxon>
        <taxon>Coscinodiscophyceae</taxon>
        <taxon>Chaetocerotophycidae</taxon>
        <taxon>Leptocylindrales</taxon>
        <taxon>Leptocylindraceae</taxon>
        <taxon>Leptocylindrus</taxon>
    </lineage>
</organism>
<sequence>MVRTLRQQTQCSISYIDRYFLVSDFIAVFRCFKKNTKQCRLTLLVKFQGGSEAGTETMIIDPSLMPQIGSATEEIATVLKDFILSEMRKREDSSSVASTETAVSNDSSEKMPSIPPQAQQIFLEQVLKRKRDT</sequence>
<protein>
    <submittedName>
        <fullName evidence="2">Uncharacterized protein</fullName>
    </submittedName>
</protein>
<dbReference type="EMBL" id="HBGY01001332">
    <property type="protein sequence ID" value="CAD9556708.1"/>
    <property type="molecule type" value="Transcribed_RNA"/>
</dbReference>
<gene>
    <name evidence="2" type="ORF">LDAN0321_LOCUS925</name>
</gene>
<reference evidence="2" key="1">
    <citation type="submission" date="2021-01" db="EMBL/GenBank/DDBJ databases">
        <authorList>
            <person name="Corre E."/>
            <person name="Pelletier E."/>
            <person name="Niang G."/>
            <person name="Scheremetjew M."/>
            <person name="Finn R."/>
            <person name="Kale V."/>
            <person name="Holt S."/>
            <person name="Cochrane G."/>
            <person name="Meng A."/>
            <person name="Brown T."/>
            <person name="Cohen L."/>
        </authorList>
    </citation>
    <scope>NUCLEOTIDE SEQUENCE</scope>
    <source>
        <strain evidence="2">B650</strain>
    </source>
</reference>
<evidence type="ECO:0000313" key="2">
    <source>
        <dbReference type="EMBL" id="CAD9556708.1"/>
    </source>
</evidence>
<evidence type="ECO:0000256" key="1">
    <source>
        <dbReference type="SAM" id="MobiDB-lite"/>
    </source>
</evidence>
<feature type="compositionally biased region" description="Low complexity" evidence="1">
    <location>
        <begin position="94"/>
        <end position="104"/>
    </location>
</feature>
<accession>A0A7S2JT91</accession>